<evidence type="ECO:0000313" key="3">
    <source>
        <dbReference type="EMBL" id="WWA48090.1"/>
    </source>
</evidence>
<dbReference type="GO" id="GO:0004386">
    <property type="term" value="F:helicase activity"/>
    <property type="evidence" value="ECO:0007669"/>
    <property type="project" value="UniProtKB-KW"/>
</dbReference>
<proteinExistence type="predicted"/>
<reference evidence="3 4" key="1">
    <citation type="submission" date="2024-02" db="EMBL/GenBank/DDBJ databases">
        <title>The whole genome sequence of five bacterial samples isolated from Abu Dhabi Sabkha-shore region.</title>
        <authorList>
            <person name="Sudalaimuthuasari N."/>
            <person name="Sarfraz B."/>
            <person name="Tuyisabe J.D."/>
            <person name="Mugisha Ntwali L.D.M."/>
            <person name="Ali A.I.A.A."/>
            <person name="Almansoori S.Z.A."/>
            <person name="Alajami H.S.A."/>
            <person name="Almeqbaali A.A.S."/>
            <person name="Kundu B."/>
            <person name="Saeed E.E."/>
            <person name="Sukumarinath V."/>
            <person name="Mishra A.K."/>
            <person name="Hazzouri K.M."/>
            <person name="Almaskari R."/>
            <person name="Sharma A.K."/>
            <person name="Amiri K.M.A."/>
        </authorList>
    </citation>
    <scope>NUCLEOTIDE SEQUENCE [LARGE SCALE GENOMIC DNA]</scope>
    <source>
        <strain evidence="4">kcgeb_sd</strain>
    </source>
</reference>
<dbReference type="SUPFAM" id="SSF52540">
    <property type="entry name" value="P-loop containing nucleoside triphosphate hydrolases"/>
    <property type="match status" value="1"/>
</dbReference>
<organism evidence="3 4">
    <name type="scientific">Pelagerythrobacter marensis</name>
    <dbReference type="NCBI Taxonomy" id="543877"/>
    <lineage>
        <taxon>Bacteria</taxon>
        <taxon>Pseudomonadati</taxon>
        <taxon>Pseudomonadota</taxon>
        <taxon>Alphaproteobacteria</taxon>
        <taxon>Sphingomonadales</taxon>
        <taxon>Erythrobacteraceae</taxon>
        <taxon>Pelagerythrobacter</taxon>
    </lineage>
</organism>
<keyword evidence="3" id="KW-0067">ATP-binding</keyword>
<evidence type="ECO:0000256" key="1">
    <source>
        <dbReference type="SAM" id="MobiDB-lite"/>
    </source>
</evidence>
<evidence type="ECO:0000313" key="4">
    <source>
        <dbReference type="Proteomes" id="UP001335183"/>
    </source>
</evidence>
<feature type="compositionally biased region" description="Acidic residues" evidence="1">
    <location>
        <begin position="187"/>
        <end position="208"/>
    </location>
</feature>
<protein>
    <submittedName>
        <fullName evidence="3">DEAD/DEAH box helicase family protein</fullName>
        <ecNumber evidence="3">3.6.4.-</ecNumber>
    </submittedName>
</protein>
<keyword evidence="3" id="KW-0547">Nucleotide-binding</keyword>
<keyword evidence="3" id="KW-0347">Helicase</keyword>
<dbReference type="GO" id="GO:0016787">
    <property type="term" value="F:hydrolase activity"/>
    <property type="evidence" value="ECO:0007669"/>
    <property type="project" value="UniProtKB-KW"/>
</dbReference>
<sequence>MKLPQEVASRVSDAKEGLVDALLNLTWQRVSGAGDEGEVVYGTKPSLRFVSGFLLPRYEETGQQDETSDIHLSTHGLDLQITDDAEGQLTVEARFAIYIRALPDWKELVRPELDLFPNPPLRRDLEQHIRDEMKARLAEAKVSEAAKPEEERRSHRELQQEIYRALLGENGVEVSPDGMVADAEENVADDTDADQETENGEDNDTDEEIGGRLHTPRGHYIFHNDNAAQDVDIPQKWRRLPVNLEPLSIELSEDNQSRQAAIAAWVSAMRAAVKATVRNWVESADGRDWAYRPATIRPSHFRTEETWNAFLTELRKSAPVIDDIAPNLDGLSLTIQDESDLRDPRRRNLRIMLENNGRDAPRRRRERFEQAIHQVRIVVDLPAAVHRPLRLDRVEASYRFRDFLSYPAIGINCGVSEKQIDGQLHLATNWMPRYHQPRIVPNAIEGVPTEFAVLGGEDFDPALLRPLIEAYDDWISAEESTLDPAHGVKDQDEAQRERKKFEGDIASYRREVRRIALGIDLLETAYGKFKEDASASEAMPYRAWQLLNQAFQDAGAARGITGWRLFQLTFILAHIPTIASRMPAYAKEPWFDSDFDEETATLLYFPTGGGKSEAFFGLLVFNLFLDRLRGKRIGVTALIRYPLRLLTLQQAQRLLAILMRAELLRRRAGLEGAPFEIGFWVGRGNTPNRTDDDRLDPVPRMGSPKHENDETTSASYREVNESFNKIPVCPICGEHTGLRRISCPVDEEIAIVCFNKTCSWNTATENSPLPFLIVDRDIYRHAPAVLLGVIDKLALIGQHPATINRVMGMFGLARWQERETGRLVMPTRRMLRDGPAANGCEPLAPAYEQGRDVFLDSFPSLIIQDEAHLLEESLGTFAGLFETMLEQLFARTSDILGDRAARGPSAGSPVRLPKIVAATATVSVPEQQFGALYQRRHMHFPYPGTSIYRSFYAVPATPARTERRGLGGGGPRAPEVEAPWMRVYASIMTNGRNHTVTTVSVLAAYHLAVTELWLDLLDETRRDDAADRILGALTSDTPLAIFHSDAIEACAGQDPNILPTLLDLMRISLTYVTNKKGGDQVIDAFREEVAKLHRRHGRDMVQVYTRLISGGVDVAEIQEIMREAEGENGPGDPFPDLSQSLRNIVATSAISHGVDVDKFNAMFFAGMPNDIAEFIQASSRVGRTHVGFSLLIPTPHARRDRYIVETHDVFHRFLERMIAPPAITRWAESAQERVLTSLFQSWLCGWVEQKLFSEKPESEKVRAPAFETVSDVNRLLTGPDMPDAADDFMDFAVRALGVRGRGADHIGGAFHPDYYEDRIRNLAKQLIDEFRTEYATTRLGDYWDNAPVGQRPMMSLRDVDEAGRFLAARHFRERKLRGEEEKAVLAEALRIVRRQAGRVSELDSDSGEL</sequence>
<dbReference type="EMBL" id="CP144918">
    <property type="protein sequence ID" value="WWA48090.1"/>
    <property type="molecule type" value="Genomic_DNA"/>
</dbReference>
<dbReference type="InterPro" id="IPR001650">
    <property type="entry name" value="Helicase_C-like"/>
</dbReference>
<dbReference type="Proteomes" id="UP001335183">
    <property type="component" value="Chromosome"/>
</dbReference>
<dbReference type="PROSITE" id="PS51194">
    <property type="entry name" value="HELICASE_CTER"/>
    <property type="match status" value="1"/>
</dbReference>
<dbReference type="CDD" id="cd18785">
    <property type="entry name" value="SF2_C"/>
    <property type="match status" value="1"/>
</dbReference>
<feature type="region of interest" description="Disordered" evidence="1">
    <location>
        <begin position="187"/>
        <end position="218"/>
    </location>
</feature>
<gene>
    <name evidence="3" type="ORF">V5F89_04070</name>
</gene>
<dbReference type="Pfam" id="PF00271">
    <property type="entry name" value="Helicase_C"/>
    <property type="match status" value="1"/>
</dbReference>
<dbReference type="RefSeq" id="WP_338446976.1">
    <property type="nucleotide sequence ID" value="NZ_CP144918.1"/>
</dbReference>
<feature type="region of interest" description="Disordered" evidence="1">
    <location>
        <begin position="688"/>
        <end position="714"/>
    </location>
</feature>
<dbReference type="EC" id="3.6.4.-" evidence="3"/>
<feature type="domain" description="Helicase C-terminal" evidence="2">
    <location>
        <begin position="1056"/>
        <end position="1238"/>
    </location>
</feature>
<dbReference type="SMART" id="SM00490">
    <property type="entry name" value="HELICc"/>
    <property type="match status" value="1"/>
</dbReference>
<accession>A0ABZ2DCM2</accession>
<keyword evidence="4" id="KW-1185">Reference proteome</keyword>
<evidence type="ECO:0000259" key="2">
    <source>
        <dbReference type="PROSITE" id="PS51194"/>
    </source>
</evidence>
<name>A0ABZ2DCM2_9SPHN</name>
<dbReference type="Gene3D" id="3.40.50.300">
    <property type="entry name" value="P-loop containing nucleotide triphosphate hydrolases"/>
    <property type="match status" value="1"/>
</dbReference>
<keyword evidence="3" id="KW-0378">Hydrolase</keyword>
<dbReference type="InterPro" id="IPR027417">
    <property type="entry name" value="P-loop_NTPase"/>
</dbReference>